<dbReference type="STRING" id="1802312.A3C06_02130"/>
<organism evidence="1 2">
    <name type="scientific">Candidatus Taylorbacteria bacterium RIFCSPHIGHO2_02_FULL_46_13</name>
    <dbReference type="NCBI Taxonomy" id="1802312"/>
    <lineage>
        <taxon>Bacteria</taxon>
        <taxon>Candidatus Tayloriibacteriota</taxon>
    </lineage>
</organism>
<dbReference type="InterPro" id="IPR038116">
    <property type="entry name" value="TrpR-like_sf"/>
</dbReference>
<dbReference type="InterPro" id="IPR010921">
    <property type="entry name" value="Trp_repressor/repl_initiator"/>
</dbReference>
<protein>
    <submittedName>
        <fullName evidence="1">Uncharacterized protein</fullName>
    </submittedName>
</protein>
<dbReference type="SUPFAM" id="SSF48295">
    <property type="entry name" value="TrpR-like"/>
    <property type="match status" value="1"/>
</dbReference>
<dbReference type="Proteomes" id="UP000177565">
    <property type="component" value="Unassembled WGS sequence"/>
</dbReference>
<name>A0A1G2MU94_9BACT</name>
<evidence type="ECO:0000313" key="2">
    <source>
        <dbReference type="Proteomes" id="UP000177565"/>
    </source>
</evidence>
<reference evidence="1 2" key="1">
    <citation type="journal article" date="2016" name="Nat. Commun.">
        <title>Thousands of microbial genomes shed light on interconnected biogeochemical processes in an aquifer system.</title>
        <authorList>
            <person name="Anantharaman K."/>
            <person name="Brown C.T."/>
            <person name="Hug L.A."/>
            <person name="Sharon I."/>
            <person name="Castelle C.J."/>
            <person name="Probst A.J."/>
            <person name="Thomas B.C."/>
            <person name="Singh A."/>
            <person name="Wilkins M.J."/>
            <person name="Karaoz U."/>
            <person name="Brodie E.L."/>
            <person name="Williams K.H."/>
            <person name="Hubbard S.S."/>
            <person name="Banfield J.F."/>
        </authorList>
    </citation>
    <scope>NUCLEOTIDE SEQUENCE [LARGE SCALE GENOMIC DNA]</scope>
</reference>
<comment type="caution">
    <text evidence="1">The sequence shown here is derived from an EMBL/GenBank/DDBJ whole genome shotgun (WGS) entry which is preliminary data.</text>
</comment>
<dbReference type="GO" id="GO:0043565">
    <property type="term" value="F:sequence-specific DNA binding"/>
    <property type="evidence" value="ECO:0007669"/>
    <property type="project" value="InterPro"/>
</dbReference>
<gene>
    <name evidence="1" type="ORF">A3C06_02130</name>
</gene>
<evidence type="ECO:0000313" key="1">
    <source>
        <dbReference type="EMBL" id="OHA27304.1"/>
    </source>
</evidence>
<dbReference type="AlphaFoldDB" id="A0A1G2MU94"/>
<accession>A0A1G2MU94</accession>
<proteinExistence type="predicted"/>
<dbReference type="EMBL" id="MHRQ01000007">
    <property type="protein sequence ID" value="OHA27304.1"/>
    <property type="molecule type" value="Genomic_DNA"/>
</dbReference>
<dbReference type="Gene3D" id="1.10.1270.10">
    <property type="entry name" value="TrpR-like"/>
    <property type="match status" value="1"/>
</dbReference>
<sequence>MPHVSKRNVPVETKERLEKHLFNLLMDTSGNSRQRIFKELYTPTERLMFAKRIGMLVLIERGVSTYAIGKMLGVSSSTVLRFEVAVERGGYKETRRRLKHTDVDNGFVKFLIDIGTIPFGPRRKNLARLIDEL</sequence>